<dbReference type="Gene3D" id="3.40.50.1820">
    <property type="entry name" value="alpha/beta hydrolase"/>
    <property type="match status" value="1"/>
</dbReference>
<dbReference type="GO" id="GO:0046464">
    <property type="term" value="P:acylglycerol catabolic process"/>
    <property type="evidence" value="ECO:0007669"/>
    <property type="project" value="TreeGrafter"/>
</dbReference>
<evidence type="ECO:0000313" key="2">
    <source>
        <dbReference type="EMBL" id="SFN04606.1"/>
    </source>
</evidence>
<dbReference type="GO" id="GO:0016020">
    <property type="term" value="C:membrane"/>
    <property type="evidence" value="ECO:0007669"/>
    <property type="project" value="TreeGrafter"/>
</dbReference>
<evidence type="ECO:0000259" key="1">
    <source>
        <dbReference type="Pfam" id="PF00561"/>
    </source>
</evidence>
<dbReference type="InterPro" id="IPR050266">
    <property type="entry name" value="AB_hydrolase_sf"/>
</dbReference>
<dbReference type="SUPFAM" id="SSF53474">
    <property type="entry name" value="alpha/beta-Hydrolases"/>
    <property type="match status" value="1"/>
</dbReference>
<dbReference type="PANTHER" id="PTHR43798:SF33">
    <property type="entry name" value="HYDROLASE, PUTATIVE (AFU_ORTHOLOGUE AFUA_2G14860)-RELATED"/>
    <property type="match status" value="1"/>
</dbReference>
<name>A0A1I4VUD2_9GAMM</name>
<accession>A0A1I4VUD2</accession>
<dbReference type="Proteomes" id="UP000198575">
    <property type="component" value="Unassembled WGS sequence"/>
</dbReference>
<organism evidence="2 3">
    <name type="scientific">Dokdonella immobilis</name>
    <dbReference type="NCBI Taxonomy" id="578942"/>
    <lineage>
        <taxon>Bacteria</taxon>
        <taxon>Pseudomonadati</taxon>
        <taxon>Pseudomonadota</taxon>
        <taxon>Gammaproteobacteria</taxon>
        <taxon>Lysobacterales</taxon>
        <taxon>Rhodanobacteraceae</taxon>
        <taxon>Dokdonella</taxon>
    </lineage>
</organism>
<dbReference type="GO" id="GO:0047372">
    <property type="term" value="F:monoacylglycerol lipase activity"/>
    <property type="evidence" value="ECO:0007669"/>
    <property type="project" value="TreeGrafter"/>
</dbReference>
<protein>
    <submittedName>
        <fullName evidence="2">Pimeloyl-ACP methyl ester carboxylesterase</fullName>
    </submittedName>
</protein>
<dbReference type="OrthoDB" id="2086224at2"/>
<dbReference type="Pfam" id="PF00561">
    <property type="entry name" value="Abhydrolase_1"/>
    <property type="match status" value="1"/>
</dbReference>
<proteinExistence type="predicted"/>
<gene>
    <name evidence="2" type="ORF">SAMN05216289_10341</name>
</gene>
<dbReference type="AlphaFoldDB" id="A0A1I4VUD2"/>
<dbReference type="InterPro" id="IPR000073">
    <property type="entry name" value="AB_hydrolase_1"/>
</dbReference>
<dbReference type="EMBL" id="FOVF01000003">
    <property type="protein sequence ID" value="SFN04606.1"/>
    <property type="molecule type" value="Genomic_DNA"/>
</dbReference>
<dbReference type="PANTHER" id="PTHR43798">
    <property type="entry name" value="MONOACYLGLYCEROL LIPASE"/>
    <property type="match status" value="1"/>
</dbReference>
<feature type="domain" description="AB hydrolase-1" evidence="1">
    <location>
        <begin position="34"/>
        <end position="277"/>
    </location>
</feature>
<keyword evidence="3" id="KW-1185">Reference proteome</keyword>
<dbReference type="STRING" id="578942.SAMN05216289_10341"/>
<sequence>MPAATAAEWRQAGSTFGHAGRAIFWRQQGSHQAPALLLIHGFPTSSSDWRAIWPRLARHYRLIAPDLLGFGHSAKPWPHRYSIGEQADVLEALLAHLRVDCWHVLAHDYGDTVAQELLARHGASESAAGLRSVCFLNGGLFPETHRPLAIQRLLMSPLGGLVARLSSRRSLGASMQRIFGAGSQPDPDLLDEFWDGIRHNKGKRALAGLIGYMRERVEHRQRWVGAMQNTRLPLKLIDGLADPISGAHMVQRYRQLIPNADVSELADIGHYPQIEAPESVFTAYLAFGAGQAV</sequence>
<dbReference type="InterPro" id="IPR029058">
    <property type="entry name" value="AB_hydrolase_fold"/>
</dbReference>
<dbReference type="RefSeq" id="WP_092404723.1">
    <property type="nucleotide sequence ID" value="NZ_FOVF01000003.1"/>
</dbReference>
<evidence type="ECO:0000313" key="3">
    <source>
        <dbReference type="Proteomes" id="UP000198575"/>
    </source>
</evidence>
<dbReference type="PRINTS" id="PR00412">
    <property type="entry name" value="EPOXHYDRLASE"/>
</dbReference>
<reference evidence="2 3" key="1">
    <citation type="submission" date="2016-10" db="EMBL/GenBank/DDBJ databases">
        <authorList>
            <person name="de Groot N.N."/>
        </authorList>
    </citation>
    <scope>NUCLEOTIDE SEQUENCE [LARGE SCALE GENOMIC DNA]</scope>
    <source>
        <strain evidence="2 3">CGMCC 1.7659</strain>
    </source>
</reference>
<dbReference type="InterPro" id="IPR000639">
    <property type="entry name" value="Epox_hydrolase-like"/>
</dbReference>